<dbReference type="FunFam" id="3.40.50.300:FF:002432">
    <property type="entry name" value="ATP synthase subunit alpha, mitochondrial"/>
    <property type="match status" value="1"/>
</dbReference>
<accession>A0AAD9XBP8</accession>
<keyword evidence="3" id="KW-0813">Transport</keyword>
<dbReference type="InterPro" id="IPR027417">
    <property type="entry name" value="P-loop_NTPase"/>
</dbReference>
<dbReference type="Gene3D" id="3.40.50.12240">
    <property type="match status" value="2"/>
</dbReference>
<gene>
    <name evidence="12" type="ORF">Ddye_009591</name>
</gene>
<dbReference type="PANTHER" id="PTHR48082">
    <property type="entry name" value="ATP SYNTHASE SUBUNIT ALPHA, MITOCHONDRIAL"/>
    <property type="match status" value="1"/>
</dbReference>
<comment type="subcellular location">
    <subcellularLocation>
        <location evidence="1">Membrane</location>
    </subcellularLocation>
</comment>
<dbReference type="InterPro" id="IPR000194">
    <property type="entry name" value="ATPase_F1/V1/A1_a/bsu_nucl-bd"/>
</dbReference>
<evidence type="ECO:0000313" key="12">
    <source>
        <dbReference type="EMBL" id="KAK2656539.1"/>
    </source>
</evidence>
<evidence type="ECO:0000256" key="4">
    <source>
        <dbReference type="ARBA" id="ARBA00022741"/>
    </source>
</evidence>
<comment type="caution">
    <text evidence="12">The sequence shown here is derived from an EMBL/GenBank/DDBJ whole genome shotgun (WGS) entry which is preliminary data.</text>
</comment>
<keyword evidence="10" id="KW-0066">ATP synthesis</keyword>
<comment type="similarity">
    <text evidence="2">Belongs to the ATPase alpha/beta chains family.</text>
</comment>
<dbReference type="GO" id="GO:0046933">
    <property type="term" value="F:proton-transporting ATP synthase activity, rotational mechanism"/>
    <property type="evidence" value="ECO:0007669"/>
    <property type="project" value="InterPro"/>
</dbReference>
<evidence type="ECO:0000256" key="2">
    <source>
        <dbReference type="ARBA" id="ARBA00008936"/>
    </source>
</evidence>
<evidence type="ECO:0000256" key="3">
    <source>
        <dbReference type="ARBA" id="ARBA00022448"/>
    </source>
</evidence>
<evidence type="ECO:0000256" key="9">
    <source>
        <dbReference type="ARBA" id="ARBA00023196"/>
    </source>
</evidence>
<feature type="domain" description="ATPase F1/V1/A1 complex alpha/beta subunit nucleotide-binding" evidence="11">
    <location>
        <begin position="55"/>
        <end position="226"/>
    </location>
</feature>
<evidence type="ECO:0000256" key="6">
    <source>
        <dbReference type="ARBA" id="ARBA00022840"/>
    </source>
</evidence>
<dbReference type="GO" id="GO:0005524">
    <property type="term" value="F:ATP binding"/>
    <property type="evidence" value="ECO:0007669"/>
    <property type="project" value="UniProtKB-KW"/>
</dbReference>
<dbReference type="PANTHER" id="PTHR48082:SF2">
    <property type="entry name" value="ATP SYNTHASE SUBUNIT ALPHA, MITOCHONDRIAL"/>
    <property type="match status" value="1"/>
</dbReference>
<proteinExistence type="inferred from homology"/>
<keyword evidence="7" id="KW-0406">Ion transport</keyword>
<keyword evidence="9" id="KW-0139">CF(1)</keyword>
<evidence type="ECO:0000256" key="5">
    <source>
        <dbReference type="ARBA" id="ARBA00022781"/>
    </source>
</evidence>
<evidence type="ECO:0000256" key="1">
    <source>
        <dbReference type="ARBA" id="ARBA00004370"/>
    </source>
</evidence>
<dbReference type="Pfam" id="PF00006">
    <property type="entry name" value="ATP-synt_ab"/>
    <property type="match status" value="1"/>
</dbReference>
<dbReference type="EMBL" id="JANJYI010000003">
    <property type="protein sequence ID" value="KAK2656539.1"/>
    <property type="molecule type" value="Genomic_DNA"/>
</dbReference>
<reference evidence="12" key="1">
    <citation type="journal article" date="2023" name="Plant J.">
        <title>Genome sequences and population genomics provide insights into the demographic history, inbreeding, and mutation load of two 'living fossil' tree species of Dipteronia.</title>
        <authorList>
            <person name="Feng Y."/>
            <person name="Comes H.P."/>
            <person name="Chen J."/>
            <person name="Zhu S."/>
            <person name="Lu R."/>
            <person name="Zhang X."/>
            <person name="Li P."/>
            <person name="Qiu J."/>
            <person name="Olsen K.M."/>
            <person name="Qiu Y."/>
        </authorList>
    </citation>
    <scope>NUCLEOTIDE SEQUENCE</scope>
    <source>
        <strain evidence="12">KIB01</strain>
    </source>
</reference>
<dbReference type="AlphaFoldDB" id="A0AAD9XBP8"/>
<evidence type="ECO:0000259" key="11">
    <source>
        <dbReference type="Pfam" id="PF00006"/>
    </source>
</evidence>
<organism evidence="12 13">
    <name type="scientific">Dipteronia dyeriana</name>
    <dbReference type="NCBI Taxonomy" id="168575"/>
    <lineage>
        <taxon>Eukaryota</taxon>
        <taxon>Viridiplantae</taxon>
        <taxon>Streptophyta</taxon>
        <taxon>Embryophyta</taxon>
        <taxon>Tracheophyta</taxon>
        <taxon>Spermatophyta</taxon>
        <taxon>Magnoliopsida</taxon>
        <taxon>eudicotyledons</taxon>
        <taxon>Gunneridae</taxon>
        <taxon>Pentapetalae</taxon>
        <taxon>rosids</taxon>
        <taxon>malvids</taxon>
        <taxon>Sapindales</taxon>
        <taxon>Sapindaceae</taxon>
        <taxon>Hippocastanoideae</taxon>
        <taxon>Acereae</taxon>
        <taxon>Dipteronia</taxon>
    </lineage>
</organism>
<evidence type="ECO:0000313" key="13">
    <source>
        <dbReference type="Proteomes" id="UP001280121"/>
    </source>
</evidence>
<sequence length="234" mass="25900">MIWRVVNALGVPIDGRRALSDHERIHVEVKALRIIERKSVHEHMQIGLKAGYSLVPIGRAIGLKHSIVAQLIQILSEANALEYSILVAATASDPTTPQFLARYLGCAMGEYFCDNGMHTLIIYDDLSKQAVAYRQMSLLLRRPPSSEAFPDDVFYSHSHLSERAAKLSDLTDVGSLTTLPVIETQVGDVLTYIPTNVILITDGQICSKIELFYHEIRPVINIGLSVVEPDLLLG</sequence>
<keyword evidence="5" id="KW-0375">Hydrogen ion transport</keyword>
<dbReference type="InterPro" id="IPR005294">
    <property type="entry name" value="ATP_synth_F1_asu"/>
</dbReference>
<name>A0AAD9XBP8_9ROSI</name>
<protein>
    <recommendedName>
        <fullName evidence="11">ATPase F1/V1/A1 complex alpha/beta subunit nucleotide-binding domain-containing protein</fullName>
    </recommendedName>
</protein>
<keyword evidence="8" id="KW-0472">Membrane</keyword>
<evidence type="ECO:0000256" key="8">
    <source>
        <dbReference type="ARBA" id="ARBA00023136"/>
    </source>
</evidence>
<dbReference type="GO" id="GO:0005739">
    <property type="term" value="C:mitochondrion"/>
    <property type="evidence" value="ECO:0007669"/>
    <property type="project" value="UniProtKB-ARBA"/>
</dbReference>
<evidence type="ECO:0000256" key="10">
    <source>
        <dbReference type="ARBA" id="ARBA00023310"/>
    </source>
</evidence>
<dbReference type="Proteomes" id="UP001280121">
    <property type="component" value="Unassembled WGS sequence"/>
</dbReference>
<evidence type="ECO:0000256" key="7">
    <source>
        <dbReference type="ARBA" id="ARBA00023065"/>
    </source>
</evidence>
<keyword evidence="4" id="KW-0547">Nucleotide-binding</keyword>
<keyword evidence="6" id="KW-0067">ATP-binding</keyword>
<dbReference type="SUPFAM" id="SSF52540">
    <property type="entry name" value="P-loop containing nucleoside triphosphate hydrolases"/>
    <property type="match status" value="1"/>
</dbReference>
<dbReference type="GO" id="GO:0045259">
    <property type="term" value="C:proton-transporting ATP synthase complex"/>
    <property type="evidence" value="ECO:0007669"/>
    <property type="project" value="UniProtKB-KW"/>
</dbReference>
<keyword evidence="13" id="KW-1185">Reference proteome</keyword>
<dbReference type="GO" id="GO:0043531">
    <property type="term" value="F:ADP binding"/>
    <property type="evidence" value="ECO:0007669"/>
    <property type="project" value="TreeGrafter"/>
</dbReference>